<evidence type="ECO:0000313" key="7">
    <source>
        <dbReference type="EMBL" id="ODH37346.1"/>
    </source>
</evidence>
<feature type="region of interest" description="Disordered" evidence="5">
    <location>
        <begin position="788"/>
        <end position="815"/>
    </location>
</feature>
<evidence type="ECO:0000256" key="5">
    <source>
        <dbReference type="SAM" id="MobiDB-lite"/>
    </source>
</evidence>
<dbReference type="PANTHER" id="PTHR12606:SF141">
    <property type="entry name" value="GH15225P-RELATED"/>
    <property type="match status" value="1"/>
</dbReference>
<dbReference type="Pfam" id="PF02902">
    <property type="entry name" value="Peptidase_C48"/>
    <property type="match status" value="1"/>
</dbReference>
<evidence type="ECO:0000313" key="8">
    <source>
        <dbReference type="Proteomes" id="UP000242814"/>
    </source>
</evidence>
<dbReference type="EMBL" id="LZYO01000084">
    <property type="protein sequence ID" value="ODH37346.1"/>
    <property type="molecule type" value="Genomic_DNA"/>
</dbReference>
<evidence type="ECO:0000259" key="6">
    <source>
        <dbReference type="PROSITE" id="PS50600"/>
    </source>
</evidence>
<evidence type="ECO:0000256" key="3">
    <source>
        <dbReference type="ARBA" id="ARBA00022801"/>
    </source>
</evidence>
<dbReference type="Gene3D" id="3.40.395.10">
    <property type="entry name" value="Adenoviral Proteinase, Chain A"/>
    <property type="match status" value="1"/>
</dbReference>
<feature type="compositionally biased region" description="Low complexity" evidence="5">
    <location>
        <begin position="486"/>
        <end position="498"/>
    </location>
</feature>
<proteinExistence type="inferred from homology"/>
<sequence>MAKISALHRNLLIRNMEGHLIPPDPMDWEPTPSQDPLPVPTSHHNTLSHQYSTTQTPIRVSQRVQANSKTPQVNAETAPTTPPLALLLSPNGNSQPLNLQCSPTQPHRKTPPSNALFKLQKARTPPEGGPQGSSNGNQNKSGGYLPTQDGNTAVKSDRRIGATWRCSGISSIPLPQVIHRTLNSTPRKRNIEAVGGYEQSGRGNQRDLELETAHGNSLPESPVDTSMTDAPSYEGSLLGSSPLATRSTAASPFVGPRLVIEPVADNPFAASQRATHPIAASPVAASPVTARSILPSSSQASGASVAQVYVPEDAVIYQPENQRTPKRFPGTWRLAPATTRQLAIPPTELFHMSEADASIVRDQIALMSGALVGEPRTSVPGMVVPLTDGTVIPPNFPEHGYDDVLTFLQHVLRLPPWVIYEVYFPTLKAMRFAFETVGNKASRTYREFVQAAVEVQGCVKRRAVEIYDGVVPEFIRRRIRLRQPRQPRQQQQQQQQQSRSRRHLSENERHRQKARKLGMGIKKPTPQHAQVTIYEYEDSNLSPRTNLPPSQMIKSYRRSAKKDAVVKGSKIQKKTPTSKIKFQSKSTAGPLPYVPLDRRNKNPVPRPLRKGVFVPGAWPNAVPRNEAVLRAFHESYRKYTFAETGHLVDKLSPEEEAAELARCQAMCDRGAQRTKSVKLSSPEPEEKLPLPPLPQLPAVPEGLTTLAPLTPPRRSLSLGTPATSPEAIISQLTSPQAIPAHAATPQPTPDQTQAQVTQVQATPKQAPSPPPGEPVAQPEATVLQELQAESKEAPPTPDYEGYLPSNAQEAEERPNKAVQWLTTDSPMGRPVSSVRAYDPLFPIVPSVQAISEGAGAALASKDRETLADKLIQRNQLSPRSLDAPFVKHLTAAWETKVDSAMAHSDHSKLASTSRGEPITRRSLNTCYKLRTWLNDEVINAYLALIVDHARRAAGNSGRHDKPRYHAFSTFFFSNLRDKGYESVRRWASRAKIGGGELLRVETVFVPIHDSEHWTLMVVRPVARTIEHFDSLGSPSLAHIATVKKWLRGELGELFVEEEWRVLPSISPQQDNGSDCGVFLLTTAKLVALGMPLKYGARDIPQIRKRIVAELINGGFDGDFDPKLEMDPVKSML</sequence>
<evidence type="ECO:0000256" key="2">
    <source>
        <dbReference type="ARBA" id="ARBA00022670"/>
    </source>
</evidence>
<dbReference type="InterPro" id="IPR003653">
    <property type="entry name" value="Peptidase_C48_C"/>
</dbReference>
<keyword evidence="2" id="KW-0645">Protease</keyword>
<feature type="region of interest" description="Disordered" evidence="5">
    <location>
        <begin position="30"/>
        <end position="152"/>
    </location>
</feature>
<dbReference type="GO" id="GO:0016926">
    <property type="term" value="P:protein desumoylation"/>
    <property type="evidence" value="ECO:0007669"/>
    <property type="project" value="TreeGrafter"/>
</dbReference>
<feature type="compositionally biased region" description="Polar residues" evidence="5">
    <location>
        <begin position="214"/>
        <end position="229"/>
    </location>
</feature>
<keyword evidence="4" id="KW-0788">Thiol protease</keyword>
<feature type="compositionally biased region" description="Polar residues" evidence="5">
    <location>
        <begin position="42"/>
        <end position="74"/>
    </location>
</feature>
<gene>
    <name evidence="7" type="ORF">ACO22_02621</name>
</gene>
<evidence type="ECO:0000256" key="1">
    <source>
        <dbReference type="ARBA" id="ARBA00005234"/>
    </source>
</evidence>
<name>A0A1D2JI53_PARBR</name>
<feature type="compositionally biased region" description="Low complexity" evidence="5">
    <location>
        <begin position="132"/>
        <end position="143"/>
    </location>
</feature>
<protein>
    <recommendedName>
        <fullName evidence="6">Ubiquitin-like protease family profile domain-containing protein</fullName>
    </recommendedName>
</protein>
<dbReference type="SUPFAM" id="SSF54001">
    <property type="entry name" value="Cysteine proteinases"/>
    <property type="match status" value="1"/>
</dbReference>
<reference evidence="7 8" key="1">
    <citation type="submission" date="2016-06" db="EMBL/GenBank/DDBJ databases">
        <authorList>
            <person name="Kjaerup R.B."/>
            <person name="Dalgaard T.S."/>
            <person name="Juul-Madsen H.R."/>
        </authorList>
    </citation>
    <scope>NUCLEOTIDE SEQUENCE [LARGE SCALE GENOMIC DNA]</scope>
    <source>
        <strain evidence="7 8">Pb300</strain>
    </source>
</reference>
<keyword evidence="3" id="KW-0378">Hydrolase</keyword>
<feature type="compositionally biased region" description="Low complexity" evidence="5">
    <location>
        <begin position="739"/>
        <end position="765"/>
    </location>
</feature>
<accession>A0A1D2JI53</accession>
<dbReference type="PANTHER" id="PTHR12606">
    <property type="entry name" value="SENTRIN/SUMO-SPECIFIC PROTEASE"/>
    <property type="match status" value="1"/>
</dbReference>
<feature type="region of interest" description="Disordered" evidence="5">
    <location>
        <begin position="559"/>
        <end position="586"/>
    </location>
</feature>
<dbReference type="GO" id="GO:0006508">
    <property type="term" value="P:proteolysis"/>
    <property type="evidence" value="ECO:0007669"/>
    <property type="project" value="UniProtKB-KW"/>
</dbReference>
<feature type="compositionally biased region" description="Low complexity" evidence="5">
    <location>
        <begin position="75"/>
        <end position="88"/>
    </location>
</feature>
<feature type="compositionally biased region" description="Polar residues" evidence="5">
    <location>
        <begin position="90"/>
        <end position="105"/>
    </location>
</feature>
<feature type="domain" description="Ubiquitin-like protease family profile" evidence="6">
    <location>
        <begin position="899"/>
        <end position="1086"/>
    </location>
</feature>
<feature type="region of interest" description="Disordered" evidence="5">
    <location>
        <begin position="739"/>
        <end position="776"/>
    </location>
</feature>
<comment type="similarity">
    <text evidence="1">Belongs to the peptidase C48 family.</text>
</comment>
<dbReference type="VEuPathDB" id="FungiDB:PABG_00907"/>
<dbReference type="PROSITE" id="PS50600">
    <property type="entry name" value="ULP_PROTEASE"/>
    <property type="match status" value="1"/>
</dbReference>
<evidence type="ECO:0000256" key="4">
    <source>
        <dbReference type="ARBA" id="ARBA00022807"/>
    </source>
</evidence>
<feature type="region of interest" description="Disordered" evidence="5">
    <location>
        <begin position="481"/>
        <end position="518"/>
    </location>
</feature>
<comment type="caution">
    <text evidence="7">The sequence shown here is derived from an EMBL/GenBank/DDBJ whole genome shotgun (WGS) entry which is preliminary data.</text>
</comment>
<dbReference type="Proteomes" id="UP000242814">
    <property type="component" value="Unassembled WGS sequence"/>
</dbReference>
<dbReference type="AlphaFoldDB" id="A0A1D2JI53"/>
<organism evidence="7 8">
    <name type="scientific">Paracoccidioides brasiliensis</name>
    <dbReference type="NCBI Taxonomy" id="121759"/>
    <lineage>
        <taxon>Eukaryota</taxon>
        <taxon>Fungi</taxon>
        <taxon>Dikarya</taxon>
        <taxon>Ascomycota</taxon>
        <taxon>Pezizomycotina</taxon>
        <taxon>Eurotiomycetes</taxon>
        <taxon>Eurotiomycetidae</taxon>
        <taxon>Onygenales</taxon>
        <taxon>Ajellomycetaceae</taxon>
        <taxon>Paracoccidioides</taxon>
    </lineage>
</organism>
<feature type="compositionally biased region" description="Polar residues" evidence="5">
    <location>
        <begin position="574"/>
        <end position="586"/>
    </location>
</feature>
<dbReference type="GO" id="GO:0016929">
    <property type="term" value="F:deSUMOylase activity"/>
    <property type="evidence" value="ECO:0007669"/>
    <property type="project" value="TreeGrafter"/>
</dbReference>
<dbReference type="InterPro" id="IPR038765">
    <property type="entry name" value="Papain-like_cys_pep_sf"/>
</dbReference>
<dbReference type="VEuPathDB" id="FungiDB:PADG_03377"/>
<dbReference type="GO" id="GO:0005634">
    <property type="term" value="C:nucleus"/>
    <property type="evidence" value="ECO:0007669"/>
    <property type="project" value="TreeGrafter"/>
</dbReference>
<feature type="region of interest" description="Disordered" evidence="5">
    <location>
        <begin position="674"/>
        <end position="721"/>
    </location>
</feature>
<feature type="region of interest" description="Disordered" evidence="5">
    <location>
        <begin position="214"/>
        <end position="241"/>
    </location>
</feature>